<comment type="caution">
    <text evidence="1">The sequence shown here is derived from an EMBL/GenBank/DDBJ whole genome shotgun (WGS) entry which is preliminary data.</text>
</comment>
<sequence>MLRFIIKNKWRDGTSGAEGEYLRTLDIDVPDLQDALTVGGYGES</sequence>
<keyword evidence="2" id="KW-1185">Reference proteome</keyword>
<dbReference type="RefSeq" id="WP_269359594.1">
    <property type="nucleotide sequence ID" value="NZ_JAPWHE010000010.1"/>
</dbReference>
<protein>
    <submittedName>
        <fullName evidence="1">Uncharacterized protein</fullName>
    </submittedName>
</protein>
<evidence type="ECO:0000313" key="1">
    <source>
        <dbReference type="EMBL" id="MCZ4330736.1"/>
    </source>
</evidence>
<dbReference type="EMBL" id="JAPWHE010000010">
    <property type="protein sequence ID" value="MCZ4330736.1"/>
    <property type="molecule type" value="Genomic_DNA"/>
</dbReference>
<evidence type="ECO:0000313" key="2">
    <source>
        <dbReference type="Proteomes" id="UP001068379"/>
    </source>
</evidence>
<dbReference type="Proteomes" id="UP001068379">
    <property type="component" value="Unassembled WGS sequence"/>
</dbReference>
<gene>
    <name evidence="1" type="ORF">O4H32_12350</name>
</gene>
<name>A0ABT4M606_9BURK</name>
<reference evidence="1" key="1">
    <citation type="submission" date="2022-12" db="EMBL/GenBank/DDBJ databases">
        <title>Bacterial isolates from different developmental stages of Nematostella vectensis.</title>
        <authorList>
            <person name="Fraune S."/>
        </authorList>
    </citation>
    <scope>NUCLEOTIDE SEQUENCE</scope>
    <source>
        <strain evidence="1">G21619-S1</strain>
    </source>
</reference>
<accession>A0ABT4M606</accession>
<proteinExistence type="predicted"/>
<organism evidence="1 2">
    <name type="scientific">Castellaniella denitrificans</name>
    <dbReference type="NCBI Taxonomy" id="56119"/>
    <lineage>
        <taxon>Bacteria</taxon>
        <taxon>Pseudomonadati</taxon>
        <taxon>Pseudomonadota</taxon>
        <taxon>Betaproteobacteria</taxon>
        <taxon>Burkholderiales</taxon>
        <taxon>Alcaligenaceae</taxon>
        <taxon>Castellaniella</taxon>
    </lineage>
</organism>